<reference evidence="2 3" key="1">
    <citation type="journal article" date="2023" name="Life. Sci Alliance">
        <title>Evolutionary insights into 3D genome organization and epigenetic landscape of Vigna mungo.</title>
        <authorList>
            <person name="Junaid A."/>
            <person name="Singh B."/>
            <person name="Bhatia S."/>
        </authorList>
    </citation>
    <scope>NUCLEOTIDE SEQUENCE [LARGE SCALE GENOMIC DNA]</scope>
    <source>
        <strain evidence="2">Urdbean</strain>
    </source>
</reference>
<keyword evidence="1" id="KW-0812">Transmembrane</keyword>
<keyword evidence="1" id="KW-0472">Membrane</keyword>
<organism evidence="2 3">
    <name type="scientific">Vigna mungo</name>
    <name type="common">Black gram</name>
    <name type="synonym">Phaseolus mungo</name>
    <dbReference type="NCBI Taxonomy" id="3915"/>
    <lineage>
        <taxon>Eukaryota</taxon>
        <taxon>Viridiplantae</taxon>
        <taxon>Streptophyta</taxon>
        <taxon>Embryophyta</taxon>
        <taxon>Tracheophyta</taxon>
        <taxon>Spermatophyta</taxon>
        <taxon>Magnoliopsida</taxon>
        <taxon>eudicotyledons</taxon>
        <taxon>Gunneridae</taxon>
        <taxon>Pentapetalae</taxon>
        <taxon>rosids</taxon>
        <taxon>fabids</taxon>
        <taxon>Fabales</taxon>
        <taxon>Fabaceae</taxon>
        <taxon>Papilionoideae</taxon>
        <taxon>50 kb inversion clade</taxon>
        <taxon>NPAAA clade</taxon>
        <taxon>indigoferoid/millettioid clade</taxon>
        <taxon>Phaseoleae</taxon>
        <taxon>Vigna</taxon>
    </lineage>
</organism>
<feature type="transmembrane region" description="Helical" evidence="1">
    <location>
        <begin position="78"/>
        <end position="100"/>
    </location>
</feature>
<keyword evidence="1" id="KW-1133">Transmembrane helix</keyword>
<protein>
    <submittedName>
        <fullName evidence="2">Uncharacterized protein</fullName>
    </submittedName>
</protein>
<sequence>MYLTFQHFIPRVWLLTSACSSLHFSDLNLHTLHLHNPTTSSFFPSAVSSTLPLLASAIPFFLSLCCQWSRLPPTRCRSWRCASCLHCRVIGALPLLLVVLPPTTSLLSLL</sequence>
<feature type="transmembrane region" description="Helical" evidence="1">
    <location>
        <begin position="42"/>
        <end position="66"/>
    </location>
</feature>
<name>A0AAQ3P789_VIGMU</name>
<proteinExistence type="predicted"/>
<evidence type="ECO:0000313" key="2">
    <source>
        <dbReference type="EMBL" id="WVZ21158.1"/>
    </source>
</evidence>
<dbReference type="EMBL" id="CP144699">
    <property type="protein sequence ID" value="WVZ21158.1"/>
    <property type="molecule type" value="Genomic_DNA"/>
</dbReference>
<evidence type="ECO:0000313" key="3">
    <source>
        <dbReference type="Proteomes" id="UP001374535"/>
    </source>
</evidence>
<dbReference type="Proteomes" id="UP001374535">
    <property type="component" value="Chromosome 2"/>
</dbReference>
<evidence type="ECO:0000256" key="1">
    <source>
        <dbReference type="SAM" id="Phobius"/>
    </source>
</evidence>
<dbReference type="AlphaFoldDB" id="A0AAQ3P789"/>
<keyword evidence="3" id="KW-1185">Reference proteome</keyword>
<gene>
    <name evidence="2" type="ORF">V8G54_008480</name>
</gene>
<accession>A0AAQ3P789</accession>